<feature type="chain" id="PRO_5017776220" evidence="6">
    <location>
        <begin position="24"/>
        <end position="594"/>
    </location>
</feature>
<evidence type="ECO:0000256" key="2">
    <source>
        <dbReference type="ARBA" id="ARBA00006275"/>
    </source>
</evidence>
<accession>A0A3E1NCQ5</accession>
<evidence type="ECO:0000256" key="5">
    <source>
        <dbReference type="ARBA" id="ARBA00023237"/>
    </source>
</evidence>
<evidence type="ECO:0000256" key="4">
    <source>
        <dbReference type="ARBA" id="ARBA00023136"/>
    </source>
</evidence>
<evidence type="ECO:0000259" key="7">
    <source>
        <dbReference type="Pfam" id="PF07980"/>
    </source>
</evidence>
<name>A0A3E1NCQ5_9BACT</name>
<gene>
    <name evidence="9" type="ORF">DXN05_23710</name>
</gene>
<reference evidence="9 10" key="1">
    <citation type="submission" date="2018-08" db="EMBL/GenBank/DDBJ databases">
        <title>Chitinophagaceae sp. K23C18032701, a novel bacterium isolated from forest soil.</title>
        <authorList>
            <person name="Wang C."/>
        </authorList>
    </citation>
    <scope>NUCLEOTIDE SEQUENCE [LARGE SCALE GENOMIC DNA]</scope>
    <source>
        <strain evidence="9 10">K23C18032701</strain>
    </source>
</reference>
<dbReference type="PROSITE" id="PS51257">
    <property type="entry name" value="PROKAR_LIPOPROTEIN"/>
    <property type="match status" value="1"/>
</dbReference>
<comment type="similarity">
    <text evidence="2">Belongs to the SusD family.</text>
</comment>
<dbReference type="Proteomes" id="UP000261284">
    <property type="component" value="Unassembled WGS sequence"/>
</dbReference>
<evidence type="ECO:0000256" key="3">
    <source>
        <dbReference type="ARBA" id="ARBA00022729"/>
    </source>
</evidence>
<protein>
    <submittedName>
        <fullName evidence="9">RagB/SusD family nutrient uptake outer membrane protein</fullName>
    </submittedName>
</protein>
<keyword evidence="10" id="KW-1185">Reference proteome</keyword>
<keyword evidence="4" id="KW-0472">Membrane</keyword>
<comment type="subcellular location">
    <subcellularLocation>
        <location evidence="1">Cell outer membrane</location>
    </subcellularLocation>
</comment>
<dbReference type="EMBL" id="QTJU01000016">
    <property type="protein sequence ID" value="RFM25720.1"/>
    <property type="molecule type" value="Genomic_DNA"/>
</dbReference>
<comment type="caution">
    <text evidence="9">The sequence shown here is derived from an EMBL/GenBank/DDBJ whole genome shotgun (WGS) entry which is preliminary data.</text>
</comment>
<dbReference type="OrthoDB" id="5694214at2"/>
<feature type="domain" description="RagB/SusD" evidence="7">
    <location>
        <begin position="300"/>
        <end position="593"/>
    </location>
</feature>
<evidence type="ECO:0000256" key="1">
    <source>
        <dbReference type="ARBA" id="ARBA00004442"/>
    </source>
</evidence>
<evidence type="ECO:0000313" key="10">
    <source>
        <dbReference type="Proteomes" id="UP000261284"/>
    </source>
</evidence>
<dbReference type="GO" id="GO:0009279">
    <property type="term" value="C:cell outer membrane"/>
    <property type="evidence" value="ECO:0007669"/>
    <property type="project" value="UniProtKB-SubCell"/>
</dbReference>
<feature type="domain" description="SusD-like N-terminal" evidence="8">
    <location>
        <begin position="118"/>
        <end position="210"/>
    </location>
</feature>
<dbReference type="RefSeq" id="WP_116849798.1">
    <property type="nucleotide sequence ID" value="NZ_QTJU01000016.1"/>
</dbReference>
<dbReference type="InterPro" id="IPR033985">
    <property type="entry name" value="SusD-like_N"/>
</dbReference>
<proteinExistence type="inferred from homology"/>
<dbReference type="Pfam" id="PF14322">
    <property type="entry name" value="SusD-like_3"/>
    <property type="match status" value="1"/>
</dbReference>
<dbReference type="Pfam" id="PF07980">
    <property type="entry name" value="SusD_RagB"/>
    <property type="match status" value="1"/>
</dbReference>
<keyword evidence="5" id="KW-0998">Cell outer membrane</keyword>
<dbReference type="InterPro" id="IPR012944">
    <property type="entry name" value="SusD_RagB_dom"/>
</dbReference>
<organism evidence="9 10">
    <name type="scientific">Deminuibacter soli</name>
    <dbReference type="NCBI Taxonomy" id="2291815"/>
    <lineage>
        <taxon>Bacteria</taxon>
        <taxon>Pseudomonadati</taxon>
        <taxon>Bacteroidota</taxon>
        <taxon>Chitinophagia</taxon>
        <taxon>Chitinophagales</taxon>
        <taxon>Chitinophagaceae</taxon>
        <taxon>Deminuibacter</taxon>
    </lineage>
</organism>
<dbReference type="SUPFAM" id="SSF48452">
    <property type="entry name" value="TPR-like"/>
    <property type="match status" value="1"/>
</dbReference>
<evidence type="ECO:0000256" key="6">
    <source>
        <dbReference type="SAM" id="SignalP"/>
    </source>
</evidence>
<evidence type="ECO:0000259" key="8">
    <source>
        <dbReference type="Pfam" id="PF14322"/>
    </source>
</evidence>
<evidence type="ECO:0000313" key="9">
    <source>
        <dbReference type="EMBL" id="RFM25720.1"/>
    </source>
</evidence>
<dbReference type="Gene3D" id="1.25.40.390">
    <property type="match status" value="1"/>
</dbReference>
<keyword evidence="3 6" id="KW-0732">Signal</keyword>
<dbReference type="AlphaFoldDB" id="A0A3E1NCQ5"/>
<sequence length="594" mass="66733">MYIQLKKQILILLLGFTALVACKKNLDQLPQDTATNAAIFGSVDGMKLYTNSFYNILPDISTPYKTDCDLSDYGARNAVSDFLRSGAYTSRQETGWKWNDLRNINYFIANCNNPAVPQAARENYVGLARFFRAWFYFEKVKRYGDVPWISKPLAVGDSALYSGRTPRAQVMDSVMADLNYACEHISTADDATRSTITKWVAYGYKSRVCLFEGTFRKYQKDFGLSGSAELWLQSASDAAKKVMDSAKLSLNQGGDLAYRNLFISNSPVTSEIMLADVSSSSLAKFNDANWYFTSATYGVRFSFTRTFINTYLTINGTPFTDIAGHDTITFANEVKNRDKRLQQTIRMGDYKRVNSGAPVAAPPVFSYTYTGYQPIKWCLDDTYNDNGTTNTNSISLMRYAEILLNYAEAQAELGKLSAGDWTKTIAALRTRAGISANLGLPAAADTYLQQNYYPEIADAALLEIRRERGIELALEGFRYADLVRWKHGDLLTKQWNGLYVPELNKPMDLNGDGVLDVCFYKGTAPTAVPGVTYVNVSETVGGVTNPQRLSNDTYGELHWLDNVPREWKDYKYLYPVPYNEYQLNPKLGQNPGWN</sequence>
<dbReference type="InterPro" id="IPR011990">
    <property type="entry name" value="TPR-like_helical_dom_sf"/>
</dbReference>
<feature type="signal peptide" evidence="6">
    <location>
        <begin position="1"/>
        <end position="23"/>
    </location>
</feature>